<dbReference type="SUPFAM" id="SSF101898">
    <property type="entry name" value="NHL repeat"/>
    <property type="match status" value="1"/>
</dbReference>
<dbReference type="InterPro" id="IPR000315">
    <property type="entry name" value="Znf_B-box"/>
</dbReference>
<accession>A0A9D4RWG6</accession>
<proteinExistence type="predicted"/>
<evidence type="ECO:0000313" key="8">
    <source>
        <dbReference type="Proteomes" id="UP000828390"/>
    </source>
</evidence>
<evidence type="ECO:0000256" key="3">
    <source>
        <dbReference type="ARBA" id="ARBA00022833"/>
    </source>
</evidence>
<dbReference type="PROSITE" id="PS50119">
    <property type="entry name" value="ZF_BBOX"/>
    <property type="match status" value="1"/>
</dbReference>
<dbReference type="EMBL" id="JAIWYP010000001">
    <property type="protein sequence ID" value="KAH3881398.1"/>
    <property type="molecule type" value="Genomic_DNA"/>
</dbReference>
<evidence type="ECO:0000256" key="4">
    <source>
        <dbReference type="PROSITE-ProRule" id="PRU00024"/>
    </source>
</evidence>
<evidence type="ECO:0000259" key="6">
    <source>
        <dbReference type="PROSITE" id="PS50119"/>
    </source>
</evidence>
<dbReference type="InterPro" id="IPR011042">
    <property type="entry name" value="6-blade_b-propeller_TolB-like"/>
</dbReference>
<evidence type="ECO:0000313" key="7">
    <source>
        <dbReference type="EMBL" id="KAH3881398.1"/>
    </source>
</evidence>
<dbReference type="Gene3D" id="2.120.10.30">
    <property type="entry name" value="TolB, C-terminal domain"/>
    <property type="match status" value="1"/>
</dbReference>
<evidence type="ECO:0000256" key="1">
    <source>
        <dbReference type="ARBA" id="ARBA00022723"/>
    </source>
</evidence>
<feature type="domain" description="B box-type" evidence="6">
    <location>
        <begin position="114"/>
        <end position="164"/>
    </location>
</feature>
<dbReference type="InterPro" id="IPR017907">
    <property type="entry name" value="Znf_RING_CS"/>
</dbReference>
<gene>
    <name evidence="7" type="ORF">DPMN_005324</name>
</gene>
<sequence>MPTSNVQMITCTMCQETYKRPKYLPCLHTFCESCLERYIVKIADICTKLDNKLPASIFDNKPYIWTGEGFPCPVCRGHVHMRNDQLKGTSPQQWAAMFPMNQLVLSIMGYEAIPTENACTPCQKIEDPKPADHWCLECSEALCPSCSAHHRVLKATDTHAVVKLSELKNQKGPVSHVEVCTCHVHGGKVVDLYCVDHNQLACEECAKNSHKDCEHLIPIEKVAGEIRNSAEAHKLLDKLRECNEESECIILDRNRTMDKLNSRKSVFIQRIKKVRDEINKVLDELETIFHDDFDATHANVVGDLEDQIGRCQLLQKAVDSSMGILNAAIEHGTDNELFVVAHSMEKELHKYEEVIEKETKRIFEMDYEFNVNYEIEHILLSLDEIGSLKITKLPTTVSPFVKKHAKIVERFDATSPMDERCAELTGGTFLPDDRLMLVDTANEKLKLFTPEGDLLCEFELSSAPWDITCVPGGMAAVTLPVEKKIMMVSGLNDCITPIEQFSTTGACYGIAYSYHAKELVVTCDTPGDGMTVVKVISLSGEEVRTISVGEDGKSLISRPSYVATNPFNADVYVSDDCNNTVIGITMNGEFRFRHNEMYLRLPVGIAADNHGCVYVCGNGSGDIYQMSRDGQRIRLLCDGLPHPRAIAFDPYAERFLVTSDGSYKSTVQLYTLF</sequence>
<keyword evidence="1" id="KW-0479">Metal-binding</keyword>
<keyword evidence="3" id="KW-0862">Zinc</keyword>
<dbReference type="SMART" id="SM00184">
    <property type="entry name" value="RING"/>
    <property type="match status" value="1"/>
</dbReference>
<feature type="domain" description="RING-type" evidence="5">
    <location>
        <begin position="11"/>
        <end position="76"/>
    </location>
</feature>
<dbReference type="Pfam" id="PF00097">
    <property type="entry name" value="zf-C3HC4"/>
    <property type="match status" value="1"/>
</dbReference>
<dbReference type="CDD" id="cd19756">
    <property type="entry name" value="Bbox2"/>
    <property type="match status" value="1"/>
</dbReference>
<dbReference type="InterPro" id="IPR047153">
    <property type="entry name" value="TRIM45/56/19-like"/>
</dbReference>
<keyword evidence="2 4" id="KW-0863">Zinc-finger</keyword>
<comment type="caution">
    <text evidence="7">The sequence shown here is derived from an EMBL/GenBank/DDBJ whole genome shotgun (WGS) entry which is preliminary data.</text>
</comment>
<dbReference type="InterPro" id="IPR018957">
    <property type="entry name" value="Znf_C3HC4_RING-type"/>
</dbReference>
<name>A0A9D4RWG6_DREPO</name>
<dbReference type="PANTHER" id="PTHR25462">
    <property type="entry name" value="BONUS, ISOFORM C-RELATED"/>
    <property type="match status" value="1"/>
</dbReference>
<dbReference type="SUPFAM" id="SSF57850">
    <property type="entry name" value="RING/U-box"/>
    <property type="match status" value="1"/>
</dbReference>
<protein>
    <submittedName>
        <fullName evidence="7">Uncharacterized protein</fullName>
    </submittedName>
</protein>
<dbReference type="SUPFAM" id="SSF57845">
    <property type="entry name" value="B-box zinc-binding domain"/>
    <property type="match status" value="1"/>
</dbReference>
<keyword evidence="8" id="KW-1185">Reference proteome</keyword>
<reference evidence="7" key="2">
    <citation type="submission" date="2020-11" db="EMBL/GenBank/DDBJ databases">
        <authorList>
            <person name="McCartney M.A."/>
            <person name="Auch B."/>
            <person name="Kono T."/>
            <person name="Mallez S."/>
            <person name="Becker A."/>
            <person name="Gohl D.M."/>
            <person name="Silverstein K.A.T."/>
            <person name="Koren S."/>
            <person name="Bechman K.B."/>
            <person name="Herman A."/>
            <person name="Abrahante J.E."/>
            <person name="Garbe J."/>
        </authorList>
    </citation>
    <scope>NUCLEOTIDE SEQUENCE</scope>
    <source>
        <strain evidence="7">Duluth1</strain>
        <tissue evidence="7">Whole animal</tissue>
    </source>
</reference>
<dbReference type="AlphaFoldDB" id="A0A9D4RWG6"/>
<dbReference type="PROSITE" id="PS00518">
    <property type="entry name" value="ZF_RING_1"/>
    <property type="match status" value="1"/>
</dbReference>
<organism evidence="7 8">
    <name type="scientific">Dreissena polymorpha</name>
    <name type="common">Zebra mussel</name>
    <name type="synonym">Mytilus polymorpha</name>
    <dbReference type="NCBI Taxonomy" id="45954"/>
    <lineage>
        <taxon>Eukaryota</taxon>
        <taxon>Metazoa</taxon>
        <taxon>Spiralia</taxon>
        <taxon>Lophotrochozoa</taxon>
        <taxon>Mollusca</taxon>
        <taxon>Bivalvia</taxon>
        <taxon>Autobranchia</taxon>
        <taxon>Heteroconchia</taxon>
        <taxon>Euheterodonta</taxon>
        <taxon>Imparidentia</taxon>
        <taxon>Neoheterodontei</taxon>
        <taxon>Myida</taxon>
        <taxon>Dreissenoidea</taxon>
        <taxon>Dreissenidae</taxon>
        <taxon>Dreissena</taxon>
    </lineage>
</organism>
<evidence type="ECO:0000259" key="5">
    <source>
        <dbReference type="PROSITE" id="PS50089"/>
    </source>
</evidence>
<evidence type="ECO:0000256" key="2">
    <source>
        <dbReference type="ARBA" id="ARBA00022771"/>
    </source>
</evidence>
<dbReference type="InterPro" id="IPR013083">
    <property type="entry name" value="Znf_RING/FYVE/PHD"/>
</dbReference>
<dbReference type="PANTHER" id="PTHR25462:SF296">
    <property type="entry name" value="MEIOTIC P26, ISOFORM F"/>
    <property type="match status" value="1"/>
</dbReference>
<dbReference type="GO" id="GO:0008270">
    <property type="term" value="F:zinc ion binding"/>
    <property type="evidence" value="ECO:0007669"/>
    <property type="project" value="UniProtKB-KW"/>
</dbReference>
<reference evidence="7" key="1">
    <citation type="journal article" date="2019" name="bioRxiv">
        <title>The Genome of the Zebra Mussel, Dreissena polymorpha: A Resource for Invasive Species Research.</title>
        <authorList>
            <person name="McCartney M.A."/>
            <person name="Auch B."/>
            <person name="Kono T."/>
            <person name="Mallez S."/>
            <person name="Zhang Y."/>
            <person name="Obille A."/>
            <person name="Becker A."/>
            <person name="Abrahante J.E."/>
            <person name="Garbe J."/>
            <person name="Badalamenti J.P."/>
            <person name="Herman A."/>
            <person name="Mangelson H."/>
            <person name="Liachko I."/>
            <person name="Sullivan S."/>
            <person name="Sone E.D."/>
            <person name="Koren S."/>
            <person name="Silverstein K.A.T."/>
            <person name="Beckman K.B."/>
            <person name="Gohl D.M."/>
        </authorList>
    </citation>
    <scope>NUCLEOTIDE SEQUENCE</scope>
    <source>
        <strain evidence="7">Duluth1</strain>
        <tissue evidence="7">Whole animal</tissue>
    </source>
</reference>
<dbReference type="Gene3D" id="3.30.160.60">
    <property type="entry name" value="Classic Zinc Finger"/>
    <property type="match status" value="1"/>
</dbReference>
<dbReference type="Gene3D" id="3.30.40.10">
    <property type="entry name" value="Zinc/RING finger domain, C3HC4 (zinc finger)"/>
    <property type="match status" value="1"/>
</dbReference>
<dbReference type="PROSITE" id="PS50089">
    <property type="entry name" value="ZF_RING_2"/>
    <property type="match status" value="1"/>
</dbReference>
<dbReference type="InterPro" id="IPR001841">
    <property type="entry name" value="Znf_RING"/>
</dbReference>
<dbReference type="OrthoDB" id="6082856at2759"/>
<dbReference type="Proteomes" id="UP000828390">
    <property type="component" value="Unassembled WGS sequence"/>
</dbReference>